<dbReference type="AlphaFoldDB" id="X1IXR6"/>
<name>X1IXR6_9ZZZZ</name>
<evidence type="ECO:0000313" key="1">
    <source>
        <dbReference type="EMBL" id="GAH86487.1"/>
    </source>
</evidence>
<comment type="caution">
    <text evidence="1">The sequence shown here is derived from an EMBL/GenBank/DDBJ whole genome shotgun (WGS) entry which is preliminary data.</text>
</comment>
<feature type="non-terminal residue" evidence="1">
    <location>
        <position position="104"/>
    </location>
</feature>
<gene>
    <name evidence="1" type="ORF">S03H2_65399</name>
</gene>
<dbReference type="EMBL" id="BARU01042580">
    <property type="protein sequence ID" value="GAH86487.1"/>
    <property type="molecule type" value="Genomic_DNA"/>
</dbReference>
<accession>X1IXR6</accession>
<proteinExistence type="predicted"/>
<reference evidence="1" key="1">
    <citation type="journal article" date="2014" name="Front. Microbiol.">
        <title>High frequency of phylogenetically diverse reductive dehalogenase-homologous genes in deep subseafloor sedimentary metagenomes.</title>
        <authorList>
            <person name="Kawai M."/>
            <person name="Futagami T."/>
            <person name="Toyoda A."/>
            <person name="Takaki Y."/>
            <person name="Nishi S."/>
            <person name="Hori S."/>
            <person name="Arai W."/>
            <person name="Tsubouchi T."/>
            <person name="Morono Y."/>
            <person name="Uchiyama I."/>
            <person name="Ito T."/>
            <person name="Fujiyama A."/>
            <person name="Inagaki F."/>
            <person name="Takami H."/>
        </authorList>
    </citation>
    <scope>NUCLEOTIDE SEQUENCE</scope>
    <source>
        <strain evidence="1">Expedition CK06-06</strain>
    </source>
</reference>
<sequence length="104" mass="11610">MRKPKTNMGEKKLKMSPGKILMIGPSDPLSNGDMAIAICMVRELKGLSSGAHLTMLSNLPEFASKRYEPYFKSYNVNVEGIPWFKQSTHPLLTKLYAANYTLAT</sequence>
<organism evidence="1">
    <name type="scientific">marine sediment metagenome</name>
    <dbReference type="NCBI Taxonomy" id="412755"/>
    <lineage>
        <taxon>unclassified sequences</taxon>
        <taxon>metagenomes</taxon>
        <taxon>ecological metagenomes</taxon>
    </lineage>
</organism>
<protein>
    <submittedName>
        <fullName evidence="1">Uncharacterized protein</fullName>
    </submittedName>
</protein>